<name>A0ABY6KUM3_9ARAC</name>
<evidence type="ECO:0000313" key="1">
    <source>
        <dbReference type="EMBL" id="UYV71597.1"/>
    </source>
</evidence>
<reference evidence="1 2" key="1">
    <citation type="submission" date="2022-01" db="EMBL/GenBank/DDBJ databases">
        <title>A chromosomal length assembly of Cordylochernes scorpioides.</title>
        <authorList>
            <person name="Zeh D."/>
            <person name="Zeh J."/>
        </authorList>
    </citation>
    <scope>NUCLEOTIDE SEQUENCE [LARGE SCALE GENOMIC DNA]</scope>
    <source>
        <strain evidence="1">IN4F17</strain>
        <tissue evidence="1">Whole Body</tissue>
    </source>
</reference>
<organism evidence="1 2">
    <name type="scientific">Cordylochernes scorpioides</name>
    <dbReference type="NCBI Taxonomy" id="51811"/>
    <lineage>
        <taxon>Eukaryota</taxon>
        <taxon>Metazoa</taxon>
        <taxon>Ecdysozoa</taxon>
        <taxon>Arthropoda</taxon>
        <taxon>Chelicerata</taxon>
        <taxon>Arachnida</taxon>
        <taxon>Pseudoscorpiones</taxon>
        <taxon>Cheliferoidea</taxon>
        <taxon>Chernetidae</taxon>
        <taxon>Cordylochernes</taxon>
    </lineage>
</organism>
<proteinExistence type="predicted"/>
<evidence type="ECO:0000313" key="2">
    <source>
        <dbReference type="Proteomes" id="UP001235939"/>
    </source>
</evidence>
<dbReference type="EMBL" id="CP092870">
    <property type="protein sequence ID" value="UYV71597.1"/>
    <property type="molecule type" value="Genomic_DNA"/>
</dbReference>
<gene>
    <name evidence="1" type="ORF">LAZ67_8003817</name>
</gene>
<keyword evidence="2" id="KW-1185">Reference proteome</keyword>
<accession>A0ABY6KUM3</accession>
<dbReference type="Proteomes" id="UP001235939">
    <property type="component" value="Chromosome 08"/>
</dbReference>
<protein>
    <submittedName>
        <fullName evidence="1">Uncharacterized protein</fullName>
    </submittedName>
</protein>
<sequence>MAPDSCKTPTPPASASNQTRLWHICKWLNPEKDELTSTLSAPYLKGNRLICPQGLGVVEFRNQQGLCLSHQEFLKYPLPTELKLKANPAVRCLVALDSKGNLLKTSLDLT</sequence>